<dbReference type="PROSITE" id="PS51257">
    <property type="entry name" value="PROKAR_LIPOPROTEIN"/>
    <property type="match status" value="1"/>
</dbReference>
<organism evidence="1">
    <name type="scientific">Flavobacterium sp. CFS9</name>
    <dbReference type="NCBI Taxonomy" id="3143118"/>
    <lineage>
        <taxon>Bacteria</taxon>
        <taxon>Pseudomonadati</taxon>
        <taxon>Bacteroidota</taxon>
        <taxon>Flavobacteriia</taxon>
        <taxon>Flavobacteriales</taxon>
        <taxon>Flavobacteriaceae</taxon>
        <taxon>Flavobacterium</taxon>
    </lineage>
</organism>
<evidence type="ECO:0000313" key="1">
    <source>
        <dbReference type="EMBL" id="BFM41733.1"/>
    </source>
</evidence>
<dbReference type="RefSeq" id="WP_369616986.1">
    <property type="nucleotide sequence ID" value="NZ_AP031573.1"/>
</dbReference>
<protein>
    <submittedName>
        <fullName evidence="1">Uncharacterized protein</fullName>
    </submittedName>
</protein>
<proteinExistence type="predicted"/>
<accession>A0AAT9GWZ0</accession>
<sequence length="243" mass="28703">MKVQKNLFLIILITIVSCNKTKQKDESRSLDKKSTVENHSKISLIIDNSKKCNYYFNDSKKLVKIEEYLRNEKLDQTINLNYKNNQFNYASIGLDKDSKDDWFSNYYSNIEEYNDFLTSKNIKIDNPLMLSNEVSDIQNLLANIESFQKIKKEKLTIFQSKNVNLKVRFAPSTITRFIPQNSVINNFRYVLNDDGYLIEEVITFNDGILTIKYFYTKQKINRISYSLRYNNGETLMSNKNYRS</sequence>
<dbReference type="EMBL" id="AP031573">
    <property type="protein sequence ID" value="BFM41733.1"/>
    <property type="molecule type" value="Genomic_DNA"/>
</dbReference>
<gene>
    <name evidence="1" type="ORF">CFS9_03740</name>
</gene>
<reference evidence="1" key="1">
    <citation type="submission" date="2024-05" db="EMBL/GenBank/DDBJ databases">
        <title>Whole-Genome Sequence of CFS9, a Potential Fish Probiotic Isolated from the Body Surface of Silurus asotus.</title>
        <authorList>
            <person name="Kojima M."/>
            <person name="Tobioka K."/>
            <person name="Yokota K."/>
            <person name="Nakatani H."/>
            <person name="Hori K."/>
            <person name="Tamaru Y."/>
            <person name="Okazaki F."/>
        </authorList>
    </citation>
    <scope>NUCLEOTIDE SEQUENCE</scope>
    <source>
        <strain evidence="1">CFS9</strain>
    </source>
</reference>
<dbReference type="AlphaFoldDB" id="A0AAT9GWZ0"/>
<name>A0AAT9GWZ0_9FLAO</name>